<dbReference type="AlphaFoldDB" id="A0AA38RXS3"/>
<comment type="caution">
    <text evidence="6">The sequence shown here is derived from an EMBL/GenBank/DDBJ whole genome shotgun (WGS) entry which is preliminary data.</text>
</comment>
<organism evidence="6 7">
    <name type="scientific">Pleurostoma richardsiae</name>
    <dbReference type="NCBI Taxonomy" id="41990"/>
    <lineage>
        <taxon>Eukaryota</taxon>
        <taxon>Fungi</taxon>
        <taxon>Dikarya</taxon>
        <taxon>Ascomycota</taxon>
        <taxon>Pezizomycotina</taxon>
        <taxon>Sordariomycetes</taxon>
        <taxon>Sordariomycetidae</taxon>
        <taxon>Calosphaeriales</taxon>
        <taxon>Pleurostomataceae</taxon>
        <taxon>Pleurostoma</taxon>
    </lineage>
</organism>
<evidence type="ECO:0000313" key="6">
    <source>
        <dbReference type="EMBL" id="KAJ9142966.1"/>
    </source>
</evidence>
<feature type="region of interest" description="Disordered" evidence="5">
    <location>
        <begin position="1"/>
        <end position="47"/>
    </location>
</feature>
<feature type="region of interest" description="Disordered" evidence="5">
    <location>
        <begin position="145"/>
        <end position="168"/>
    </location>
</feature>
<dbReference type="PIRSF" id="PIRSF000777">
    <property type="entry name" value="RNA_polIII_C31"/>
    <property type="match status" value="1"/>
</dbReference>
<sequence length="269" mass="29477">MSRGGRGGGRGGRGGGRGGLSNTPWQEDPNIRIDGRPSELFPPYDVPIPAPLTEKELKQVEYFLLFREQTHDGPLYTQARTWNFDPSTPAKAYGQEQINQRYGVKNKATVDPFTAMPMYSQKLGKVERALPDLAARPFNKELFPPELHATLDGEDGPGAKSGAGRGKKRAALTLSSITSLRTAEEIFNQPTTGGEGGHQKAVEMLDKLNENDEDGNLDIELNGDEDQYDEDMDEEFDDEDAGDYDAEAYFDAGGEDDYDEGGGDDEGTF</sequence>
<keyword evidence="7" id="KW-1185">Reference proteome</keyword>
<dbReference type="Pfam" id="PF11705">
    <property type="entry name" value="RNA_pol_3_Rpc31"/>
    <property type="match status" value="1"/>
</dbReference>
<dbReference type="GO" id="GO:0006383">
    <property type="term" value="P:transcription by RNA polymerase III"/>
    <property type="evidence" value="ECO:0007669"/>
    <property type="project" value="UniProtKB-UniRule"/>
</dbReference>
<comment type="function">
    <text evidence="4">DNA-dependent RNA polymerase catalyzes the transcription of DNA into RNA using the four ribonucleoside triphosphates as substrates. Specific peripheric component of RNA polymerase III which synthesizes small RNAs, such as 5S rRNA and tRNAs.</text>
</comment>
<dbReference type="PANTHER" id="PTHR15367">
    <property type="entry name" value="DNA-DIRECTED RNA POLYMERASE III"/>
    <property type="match status" value="1"/>
</dbReference>
<keyword evidence="6" id="KW-0240">DNA-directed RNA polymerase</keyword>
<name>A0AA38RXS3_9PEZI</name>
<keyword evidence="3 4" id="KW-0539">Nucleus</keyword>
<dbReference type="PANTHER" id="PTHR15367:SF2">
    <property type="entry name" value="DNA-DIRECTED RNA POLYMERASE III SUBUNIT"/>
    <property type="match status" value="1"/>
</dbReference>
<feature type="region of interest" description="Disordered" evidence="5">
    <location>
        <begin position="206"/>
        <end position="269"/>
    </location>
</feature>
<comment type="subcellular location">
    <subcellularLocation>
        <location evidence="1 4">Nucleus</location>
    </subcellularLocation>
</comment>
<dbReference type="EMBL" id="JANBVO010000020">
    <property type="protein sequence ID" value="KAJ9142966.1"/>
    <property type="molecule type" value="Genomic_DNA"/>
</dbReference>
<comment type="similarity">
    <text evidence="2 4">Belongs to the eukaryotic RPC7 RNA polymerase subunit family.</text>
</comment>
<feature type="compositionally biased region" description="Gly residues" evidence="5">
    <location>
        <begin position="1"/>
        <end position="19"/>
    </location>
</feature>
<proteinExistence type="inferred from homology"/>
<evidence type="ECO:0000256" key="1">
    <source>
        <dbReference type="ARBA" id="ARBA00004123"/>
    </source>
</evidence>
<comment type="subunit">
    <text evidence="4">Component of the RNA polymerase III (Pol III) complex.</text>
</comment>
<feature type="compositionally biased region" description="Acidic residues" evidence="5">
    <location>
        <begin position="211"/>
        <end position="269"/>
    </location>
</feature>
<accession>A0AA38RXS3</accession>
<protein>
    <recommendedName>
        <fullName evidence="4">DNA-directed RNA polymerase III subunit</fullName>
    </recommendedName>
</protein>
<evidence type="ECO:0000313" key="7">
    <source>
        <dbReference type="Proteomes" id="UP001174694"/>
    </source>
</evidence>
<dbReference type="GO" id="GO:0005666">
    <property type="term" value="C:RNA polymerase III complex"/>
    <property type="evidence" value="ECO:0007669"/>
    <property type="project" value="UniProtKB-UniRule"/>
</dbReference>
<keyword evidence="6" id="KW-0804">Transcription</keyword>
<evidence type="ECO:0000256" key="4">
    <source>
        <dbReference type="PIRNR" id="PIRNR000777"/>
    </source>
</evidence>
<gene>
    <name evidence="6" type="ORF">NKR23_g6853</name>
</gene>
<evidence type="ECO:0000256" key="3">
    <source>
        <dbReference type="ARBA" id="ARBA00023242"/>
    </source>
</evidence>
<dbReference type="Proteomes" id="UP001174694">
    <property type="component" value="Unassembled WGS sequence"/>
</dbReference>
<evidence type="ECO:0000256" key="5">
    <source>
        <dbReference type="SAM" id="MobiDB-lite"/>
    </source>
</evidence>
<dbReference type="InterPro" id="IPR024661">
    <property type="entry name" value="RNA_pol_III_Rpc31"/>
</dbReference>
<evidence type="ECO:0000256" key="2">
    <source>
        <dbReference type="ARBA" id="ARBA00008352"/>
    </source>
</evidence>
<reference evidence="6" key="1">
    <citation type="submission" date="2022-07" db="EMBL/GenBank/DDBJ databases">
        <title>Fungi with potential for degradation of polypropylene.</title>
        <authorList>
            <person name="Gostincar C."/>
        </authorList>
    </citation>
    <scope>NUCLEOTIDE SEQUENCE</scope>
    <source>
        <strain evidence="6">EXF-13308</strain>
    </source>
</reference>